<keyword evidence="1" id="KW-0472">Membrane</keyword>
<proteinExistence type="predicted"/>
<evidence type="ECO:0000256" key="1">
    <source>
        <dbReference type="SAM" id="Phobius"/>
    </source>
</evidence>
<accession>A0A9W8N4J6</accession>
<keyword evidence="3" id="KW-1185">Reference proteome</keyword>
<feature type="transmembrane region" description="Helical" evidence="1">
    <location>
        <begin position="60"/>
        <end position="77"/>
    </location>
</feature>
<protein>
    <submittedName>
        <fullName evidence="2">Uncharacterized protein</fullName>
    </submittedName>
</protein>
<evidence type="ECO:0000313" key="2">
    <source>
        <dbReference type="EMBL" id="KAJ3554976.1"/>
    </source>
</evidence>
<sequence>MSKSTPHGRNIITLKRLQNLMINLEKYSTNSYNSSQESSTATDCAALAGHVNTQIRSRDYLWLYYSSLLTVAGAALFNTSDGNGSQHSYDRYGGAVFGGRQGFTPIITAVYDDDDDGDVSLVQFACMQVFKKSGDVLEDIGAASFHGNARVLMLTLAAVTLVYVMLKGDRLESTVLSEGGIRY</sequence>
<gene>
    <name evidence="2" type="ORF">NPX13_g10467</name>
</gene>
<reference evidence="2" key="1">
    <citation type="submission" date="2022-07" db="EMBL/GenBank/DDBJ databases">
        <title>Genome Sequence of Xylaria arbuscula.</title>
        <authorList>
            <person name="Buettner E."/>
        </authorList>
    </citation>
    <scope>NUCLEOTIDE SEQUENCE</scope>
    <source>
        <strain evidence="2">VT107</strain>
    </source>
</reference>
<dbReference type="EMBL" id="JANPWZ010002965">
    <property type="protein sequence ID" value="KAJ3554976.1"/>
    <property type="molecule type" value="Genomic_DNA"/>
</dbReference>
<evidence type="ECO:0000313" key="3">
    <source>
        <dbReference type="Proteomes" id="UP001148614"/>
    </source>
</evidence>
<name>A0A9W8N4J6_9PEZI</name>
<feature type="transmembrane region" description="Helical" evidence="1">
    <location>
        <begin position="147"/>
        <end position="166"/>
    </location>
</feature>
<organism evidence="2 3">
    <name type="scientific">Xylaria arbuscula</name>
    <dbReference type="NCBI Taxonomy" id="114810"/>
    <lineage>
        <taxon>Eukaryota</taxon>
        <taxon>Fungi</taxon>
        <taxon>Dikarya</taxon>
        <taxon>Ascomycota</taxon>
        <taxon>Pezizomycotina</taxon>
        <taxon>Sordariomycetes</taxon>
        <taxon>Xylariomycetidae</taxon>
        <taxon>Xylariales</taxon>
        <taxon>Xylariaceae</taxon>
        <taxon>Xylaria</taxon>
    </lineage>
</organism>
<keyword evidence="1" id="KW-1133">Transmembrane helix</keyword>
<dbReference type="AlphaFoldDB" id="A0A9W8N4J6"/>
<dbReference type="Proteomes" id="UP001148614">
    <property type="component" value="Unassembled WGS sequence"/>
</dbReference>
<keyword evidence="1" id="KW-0812">Transmembrane</keyword>
<comment type="caution">
    <text evidence="2">The sequence shown here is derived from an EMBL/GenBank/DDBJ whole genome shotgun (WGS) entry which is preliminary data.</text>
</comment>